<evidence type="ECO:0000313" key="2">
    <source>
        <dbReference type="Proteomes" id="UP001057279"/>
    </source>
</evidence>
<name>A0ACB9U3A7_9CETA</name>
<gene>
    <name evidence="1" type="ORF">MJG53_018832</name>
</gene>
<reference evidence="1" key="1">
    <citation type="submission" date="2022-03" db="EMBL/GenBank/DDBJ databases">
        <title>Genomic analyses of argali, domestic sheep and their hybrids provide insights into chromosomal evolution, heterosis and genetic basis of agronomic traits.</title>
        <authorList>
            <person name="Li M."/>
        </authorList>
    </citation>
    <scope>NUCLEOTIDE SEQUENCE</scope>
    <source>
        <strain evidence="1">F1 hybrid</strain>
    </source>
</reference>
<dbReference type="EMBL" id="CM043050">
    <property type="protein sequence ID" value="KAI4556878.1"/>
    <property type="molecule type" value="Genomic_DNA"/>
</dbReference>
<sequence>MQSEDLPVEVKFQDWTMELLNAPFYSQAVYFSTDPHIKNKTKHRQSVWSSNSAVVVVQILSHLLFSVLYGFWCKDLHLPGILKGHEKSLVEDITTLDRDAVKGNFFLILACSYSGHAAPQDESAVMLPFFSIVDSTPSTSQTHSSSTCHCPGPIPLTCASRVVYAIPATAASADANLNRLSLQGDFLTVSL</sequence>
<comment type="caution">
    <text evidence="1">The sequence shown here is derived from an EMBL/GenBank/DDBJ whole genome shotgun (WGS) entry which is preliminary data.</text>
</comment>
<dbReference type="Proteomes" id="UP001057279">
    <property type="component" value="Linkage Group LG25"/>
</dbReference>
<evidence type="ECO:0000313" key="1">
    <source>
        <dbReference type="EMBL" id="KAI4556878.1"/>
    </source>
</evidence>
<proteinExistence type="predicted"/>
<organism evidence="1 2">
    <name type="scientific">Ovis ammon polii x Ovis aries</name>
    <dbReference type="NCBI Taxonomy" id="2918886"/>
    <lineage>
        <taxon>Eukaryota</taxon>
        <taxon>Metazoa</taxon>
        <taxon>Chordata</taxon>
        <taxon>Craniata</taxon>
        <taxon>Vertebrata</taxon>
        <taxon>Euteleostomi</taxon>
        <taxon>Mammalia</taxon>
        <taxon>Eutheria</taxon>
        <taxon>Laurasiatheria</taxon>
        <taxon>Artiodactyla</taxon>
        <taxon>Ruminantia</taxon>
        <taxon>Pecora</taxon>
        <taxon>Bovidae</taxon>
        <taxon>Caprinae</taxon>
        <taxon>Ovis</taxon>
    </lineage>
</organism>
<protein>
    <submittedName>
        <fullName evidence="1">Uncharacterized protein</fullName>
    </submittedName>
</protein>
<keyword evidence="2" id="KW-1185">Reference proteome</keyword>
<accession>A0ACB9U3A7</accession>